<dbReference type="SUPFAM" id="SSF52540">
    <property type="entry name" value="P-loop containing nucleoside triphosphate hydrolases"/>
    <property type="match status" value="1"/>
</dbReference>
<dbReference type="SUPFAM" id="SSF53098">
    <property type="entry name" value="Ribonuclease H-like"/>
    <property type="match status" value="1"/>
</dbReference>
<evidence type="ECO:0000313" key="8">
    <source>
        <dbReference type="Proteomes" id="UP000753256"/>
    </source>
</evidence>
<dbReference type="InterPro" id="IPR006555">
    <property type="entry name" value="ATP-dep_Helicase_C"/>
</dbReference>
<dbReference type="GO" id="GO:0016818">
    <property type="term" value="F:hydrolase activity, acting on acid anhydrides, in phosphorus-containing anhydrides"/>
    <property type="evidence" value="ECO:0007669"/>
    <property type="project" value="InterPro"/>
</dbReference>
<dbReference type="SMART" id="SM00491">
    <property type="entry name" value="HELICc2"/>
    <property type="match status" value="1"/>
</dbReference>
<gene>
    <name evidence="7" type="ORF">K8V70_05940</name>
</gene>
<dbReference type="InterPro" id="IPR014013">
    <property type="entry name" value="Helic_SF1/SF2_ATP-bd_DinG/Rad3"/>
</dbReference>
<dbReference type="GO" id="GO:0004527">
    <property type="term" value="F:exonuclease activity"/>
    <property type="evidence" value="ECO:0007669"/>
    <property type="project" value="UniProtKB-KW"/>
</dbReference>
<dbReference type="InterPro" id="IPR013520">
    <property type="entry name" value="Ribonucl_H"/>
</dbReference>
<evidence type="ECO:0000313" key="7">
    <source>
        <dbReference type="EMBL" id="HJG37387.1"/>
    </source>
</evidence>
<evidence type="ECO:0000256" key="3">
    <source>
        <dbReference type="ARBA" id="ARBA00022839"/>
    </source>
</evidence>
<dbReference type="InterPro" id="IPR036397">
    <property type="entry name" value="RNaseH_sf"/>
</dbReference>
<dbReference type="EMBL" id="DYUZ01000023">
    <property type="protein sequence ID" value="HJG37387.1"/>
    <property type="molecule type" value="Genomic_DNA"/>
</dbReference>
<dbReference type="Pfam" id="PF00929">
    <property type="entry name" value="RNase_T"/>
    <property type="match status" value="1"/>
</dbReference>
<keyword evidence="3" id="KW-0540">Nuclease</keyword>
<proteinExistence type="inferred from homology"/>
<dbReference type="Proteomes" id="UP000753256">
    <property type="component" value="Unassembled WGS sequence"/>
</dbReference>
<keyword evidence="2" id="KW-0378">Hydrolase</keyword>
<evidence type="ECO:0000256" key="2">
    <source>
        <dbReference type="ARBA" id="ARBA00022801"/>
    </source>
</evidence>
<keyword evidence="4" id="KW-0067">ATP-binding</keyword>
<evidence type="ECO:0000259" key="6">
    <source>
        <dbReference type="PROSITE" id="PS51193"/>
    </source>
</evidence>
<dbReference type="SMART" id="SM00479">
    <property type="entry name" value="EXOIII"/>
    <property type="match status" value="1"/>
</dbReference>
<comment type="similarity">
    <text evidence="5">Belongs to the helicase family. DinG subfamily.</text>
</comment>
<dbReference type="PANTHER" id="PTHR11472">
    <property type="entry name" value="DNA REPAIR DEAD HELICASE RAD3/XP-D SUBFAMILY MEMBER"/>
    <property type="match status" value="1"/>
</dbReference>
<dbReference type="Gene3D" id="3.30.420.10">
    <property type="entry name" value="Ribonuclease H-like superfamily/Ribonuclease H"/>
    <property type="match status" value="1"/>
</dbReference>
<evidence type="ECO:0000256" key="4">
    <source>
        <dbReference type="ARBA" id="ARBA00022840"/>
    </source>
</evidence>
<protein>
    <submittedName>
        <fullName evidence="7">DNA polymerase III subunit epsilon</fullName>
    </submittedName>
</protein>
<dbReference type="GO" id="GO:0005524">
    <property type="term" value="F:ATP binding"/>
    <property type="evidence" value="ECO:0007669"/>
    <property type="project" value="UniProtKB-KW"/>
</dbReference>
<dbReference type="InterPro" id="IPR012337">
    <property type="entry name" value="RNaseH-like_sf"/>
</dbReference>
<keyword evidence="1" id="KW-0547">Nucleotide-binding</keyword>
<name>A0A921IWL3_9ACTN</name>
<comment type="caution">
    <text evidence="7">The sequence shown here is derived from an EMBL/GenBank/DDBJ whole genome shotgun (WGS) entry which is preliminary data.</text>
</comment>
<dbReference type="Gene3D" id="3.40.50.300">
    <property type="entry name" value="P-loop containing nucleotide triphosphate hydrolases"/>
    <property type="match status" value="2"/>
</dbReference>
<dbReference type="GO" id="GO:0003676">
    <property type="term" value="F:nucleic acid binding"/>
    <property type="evidence" value="ECO:0007669"/>
    <property type="project" value="InterPro"/>
</dbReference>
<dbReference type="Pfam" id="PF13307">
    <property type="entry name" value="Helicase_C_2"/>
    <property type="match status" value="1"/>
</dbReference>
<evidence type="ECO:0000256" key="5">
    <source>
        <dbReference type="ARBA" id="ARBA00038058"/>
    </source>
</evidence>
<accession>A0A921IWL3</accession>
<dbReference type="InterPro" id="IPR027417">
    <property type="entry name" value="P-loop_NTPase"/>
</dbReference>
<dbReference type="PANTHER" id="PTHR11472:SF34">
    <property type="entry name" value="REGULATOR OF TELOMERE ELONGATION HELICASE 1"/>
    <property type="match status" value="1"/>
</dbReference>
<evidence type="ECO:0000256" key="1">
    <source>
        <dbReference type="ARBA" id="ARBA00022741"/>
    </source>
</evidence>
<reference evidence="7" key="1">
    <citation type="journal article" date="2021" name="PeerJ">
        <title>Extensive microbial diversity within the chicken gut microbiome revealed by metagenomics and culture.</title>
        <authorList>
            <person name="Gilroy R."/>
            <person name="Ravi A."/>
            <person name="Getino M."/>
            <person name="Pursley I."/>
            <person name="Horton D.L."/>
            <person name="Alikhan N.F."/>
            <person name="Baker D."/>
            <person name="Gharbi K."/>
            <person name="Hall N."/>
            <person name="Watson M."/>
            <person name="Adriaenssens E.M."/>
            <person name="Foster-Nyarko E."/>
            <person name="Jarju S."/>
            <person name="Secka A."/>
            <person name="Antonio M."/>
            <person name="Oren A."/>
            <person name="Chaudhuri R.R."/>
            <person name="La Ragione R."/>
            <person name="Hildebrand F."/>
            <person name="Pallen M.J."/>
        </authorList>
    </citation>
    <scope>NUCLEOTIDE SEQUENCE</scope>
    <source>
        <strain evidence="7">ChiHjej13B12-9602</strain>
    </source>
</reference>
<dbReference type="GO" id="GO:0006139">
    <property type="term" value="P:nucleobase-containing compound metabolic process"/>
    <property type="evidence" value="ECO:0007669"/>
    <property type="project" value="InterPro"/>
</dbReference>
<dbReference type="InterPro" id="IPR045028">
    <property type="entry name" value="DinG/Rad3-like"/>
</dbReference>
<dbReference type="PROSITE" id="PS51193">
    <property type="entry name" value="HELICASE_ATP_BIND_2"/>
    <property type="match status" value="1"/>
</dbReference>
<feature type="domain" description="Helicase ATP-binding" evidence="6">
    <location>
        <begin position="286"/>
        <end position="565"/>
    </location>
</feature>
<reference evidence="7" key="2">
    <citation type="submission" date="2021-09" db="EMBL/GenBank/DDBJ databases">
        <authorList>
            <person name="Gilroy R."/>
        </authorList>
    </citation>
    <scope>NUCLEOTIDE SEQUENCE</scope>
    <source>
        <strain evidence="7">ChiHjej13B12-9602</strain>
    </source>
</reference>
<dbReference type="FunFam" id="3.30.420.10:FF:000045">
    <property type="entry name" value="3'-5' exonuclease DinG"/>
    <property type="match status" value="1"/>
</dbReference>
<organism evidence="7 8">
    <name type="scientific">Enorma phocaeensis</name>
    <dbReference type="NCBI Taxonomy" id="1871019"/>
    <lineage>
        <taxon>Bacteria</taxon>
        <taxon>Bacillati</taxon>
        <taxon>Actinomycetota</taxon>
        <taxon>Coriobacteriia</taxon>
        <taxon>Coriobacteriales</taxon>
        <taxon>Coriobacteriaceae</taxon>
        <taxon>Enorma</taxon>
    </lineage>
</organism>
<dbReference type="GO" id="GO:0003678">
    <property type="term" value="F:DNA helicase activity"/>
    <property type="evidence" value="ECO:0007669"/>
    <property type="project" value="TreeGrafter"/>
</dbReference>
<sequence length="971" mass="106164">MAFHDAATAVDEALLPATPSFVTESYRTLAERAKTMQFGLIEEDVVILDTETTGLSVQEHELIEISAAVLSGNEIVERFDTFVHPTTLIPDEITKLTGITQADVAHAPSAREAVARLAEFVGGRPVVAHNATFDRSFIEAVKGGVGVSDIWIDSLALSRVALPRLASHKLSFIAEVFGCAAVSHRAIDDVDALAGVWRILLTALSDLPGGLLRLLADTHPDVPWAYRPIFSYLAQAHVGESFSLAEQRDRVLNEVIHEERVDADDLPVLDLPTNQEIVASFGADGLVSRMYPEYETRSEQVEMACEVRDALAASTHRAIEAGTGVGKSIAYLVPFAAAARRNHITMGIATKSNNLADQLMFHELPRLANALEGGLSYCALKGFDHYPCLRKMERLLRSNSEIETKKDPADTLTALAVLYAYVCQSPDGDLDALGIKWKSVNRADLTTGSRECARRLCPFFPHRCLVHGARRRAAQADIVVTNHSLLFRNVAAEGKILPPIRHWVIDEAHAIEREARRQWAISITADDSRALFERLGDSSTGVLGGLVREGATAEATTLYQGLVARAVSTVNGASASMAELFTAVRDVAGRAKTGGYDQMTIWIGPELRQSAEWDILALSGNAAIDALEQADKALVSLVETFGADMPDQMVEVADPARRLHDLLDGLKLIIQGEDEHYVYALQVNRRLRAGGEALTAERIDIGEVLATDWLPDIHTAIFASATMSVSGGFEHFEHAIGLDRLPSGSSRSLHLESSYDFDANMAVVVASDLPDPRNRAAYLSSLEDLLVDIHVAMGGSVLTLFTNRRDMEDLYASVQPRLAAAGLELACQQRMSSTRRLRDHFIAERTSSLFALKAFWEGFDASGETLRCVVIPKLPFASPTDPLACERALREDRAWARYALPDAVLEVKQAAGRLIRSSTDTGVLVLADSRLVSKGYGKKFLNSLPTASYQRIEAGRIGRYLELWRKAHDRH</sequence>
<dbReference type="RefSeq" id="WP_273190162.1">
    <property type="nucleotide sequence ID" value="NZ_DYUZ01000023.1"/>
</dbReference>
<dbReference type="AlphaFoldDB" id="A0A921IWL3"/>
<dbReference type="CDD" id="cd06127">
    <property type="entry name" value="DEDDh"/>
    <property type="match status" value="1"/>
</dbReference>
<keyword evidence="3" id="KW-0269">Exonuclease</keyword>